<gene>
    <name evidence="9" type="ORF">CN491_23920</name>
</gene>
<evidence type="ECO:0008006" key="11">
    <source>
        <dbReference type="Google" id="ProtNLM"/>
    </source>
</evidence>
<sequence length="151" mass="16338">MVKGISFHEIWTSLLQGDSKFSYIVLQYRLPRVIVGILSGFGLAVLQSLIRNPLASPDVIGITKGAGFSATPVIFLFPGAPSYALPLFAFLGALFTFLLLLFFSKKFTLNPVAFSLIGIALGAIFQAGIQYIIVKHPTDINMGLLWMAGSL</sequence>
<feature type="transmembrane region" description="Helical" evidence="8">
    <location>
        <begin position="112"/>
        <end position="133"/>
    </location>
</feature>
<evidence type="ECO:0000313" key="10">
    <source>
        <dbReference type="Proteomes" id="UP000220900"/>
    </source>
</evidence>
<proteinExistence type="inferred from homology"/>
<dbReference type="GO" id="GO:0033214">
    <property type="term" value="P:siderophore-iron import into cell"/>
    <property type="evidence" value="ECO:0007669"/>
    <property type="project" value="TreeGrafter"/>
</dbReference>
<dbReference type="SUPFAM" id="SSF81345">
    <property type="entry name" value="ABC transporter involved in vitamin B12 uptake, BtuC"/>
    <property type="match status" value="1"/>
</dbReference>
<dbReference type="AlphaFoldDB" id="A0A2A8LIB4"/>
<evidence type="ECO:0000256" key="8">
    <source>
        <dbReference type="SAM" id="Phobius"/>
    </source>
</evidence>
<name>A0A2A8LIB4_BACCE</name>
<dbReference type="InterPro" id="IPR037294">
    <property type="entry name" value="ABC_BtuC-like"/>
</dbReference>
<keyword evidence="6 8" id="KW-1133">Transmembrane helix</keyword>
<evidence type="ECO:0000256" key="1">
    <source>
        <dbReference type="ARBA" id="ARBA00004651"/>
    </source>
</evidence>
<evidence type="ECO:0000256" key="4">
    <source>
        <dbReference type="ARBA" id="ARBA00022475"/>
    </source>
</evidence>
<comment type="subcellular location">
    <subcellularLocation>
        <location evidence="1">Cell membrane</location>
        <topology evidence="1">Multi-pass membrane protein</topology>
    </subcellularLocation>
</comment>
<dbReference type="PANTHER" id="PTHR30472:SF37">
    <property type="entry name" value="FE(3+) DICITRATE TRANSPORT SYSTEM PERMEASE PROTEIN FECD-RELATED"/>
    <property type="match status" value="1"/>
</dbReference>
<keyword evidence="3" id="KW-0813">Transport</keyword>
<evidence type="ECO:0000256" key="7">
    <source>
        <dbReference type="ARBA" id="ARBA00023136"/>
    </source>
</evidence>
<dbReference type="PANTHER" id="PTHR30472">
    <property type="entry name" value="FERRIC ENTEROBACTIN TRANSPORT SYSTEM PERMEASE PROTEIN"/>
    <property type="match status" value="1"/>
</dbReference>
<evidence type="ECO:0000256" key="6">
    <source>
        <dbReference type="ARBA" id="ARBA00022989"/>
    </source>
</evidence>
<evidence type="ECO:0000256" key="5">
    <source>
        <dbReference type="ARBA" id="ARBA00022692"/>
    </source>
</evidence>
<organism evidence="9 10">
    <name type="scientific">Bacillus cereus</name>
    <dbReference type="NCBI Taxonomy" id="1396"/>
    <lineage>
        <taxon>Bacteria</taxon>
        <taxon>Bacillati</taxon>
        <taxon>Bacillota</taxon>
        <taxon>Bacilli</taxon>
        <taxon>Bacillales</taxon>
        <taxon>Bacillaceae</taxon>
        <taxon>Bacillus</taxon>
        <taxon>Bacillus cereus group</taxon>
    </lineage>
</organism>
<reference evidence="9 10" key="1">
    <citation type="submission" date="2017-09" db="EMBL/GenBank/DDBJ databases">
        <title>Large-scale bioinformatics analysis of Bacillus genomes uncovers conserved roles of natural products in bacterial physiology.</title>
        <authorList>
            <consortium name="Agbiome Team Llc"/>
            <person name="Bleich R.M."/>
            <person name="Grubbs K.J."/>
            <person name="Santa Maria K.C."/>
            <person name="Allen S.E."/>
            <person name="Farag S."/>
            <person name="Shank E.A."/>
            <person name="Bowers A."/>
        </authorList>
    </citation>
    <scope>NUCLEOTIDE SEQUENCE [LARGE SCALE GENOMIC DNA]</scope>
    <source>
        <strain evidence="9 10">AFS002368</strain>
    </source>
</reference>
<evidence type="ECO:0000313" key="9">
    <source>
        <dbReference type="EMBL" id="PES90695.1"/>
    </source>
</evidence>
<dbReference type="EMBL" id="NTZF01000033">
    <property type="protein sequence ID" value="PES90695.1"/>
    <property type="molecule type" value="Genomic_DNA"/>
</dbReference>
<dbReference type="GO" id="GO:0005886">
    <property type="term" value="C:plasma membrane"/>
    <property type="evidence" value="ECO:0007669"/>
    <property type="project" value="UniProtKB-SubCell"/>
</dbReference>
<accession>A0A2A8LIB4</accession>
<comment type="caution">
    <text evidence="9">The sequence shown here is derived from an EMBL/GenBank/DDBJ whole genome shotgun (WGS) entry which is preliminary data.</text>
</comment>
<keyword evidence="4" id="KW-1003">Cell membrane</keyword>
<dbReference type="Gene3D" id="1.10.3470.10">
    <property type="entry name" value="ABC transporter involved in vitamin B12 uptake, BtuC"/>
    <property type="match status" value="1"/>
</dbReference>
<dbReference type="GO" id="GO:0022857">
    <property type="term" value="F:transmembrane transporter activity"/>
    <property type="evidence" value="ECO:0007669"/>
    <property type="project" value="InterPro"/>
</dbReference>
<evidence type="ECO:0000256" key="2">
    <source>
        <dbReference type="ARBA" id="ARBA00007935"/>
    </source>
</evidence>
<evidence type="ECO:0000256" key="3">
    <source>
        <dbReference type="ARBA" id="ARBA00022448"/>
    </source>
</evidence>
<dbReference type="InterPro" id="IPR000522">
    <property type="entry name" value="ABC_transptr_permease_BtuC"/>
</dbReference>
<feature type="transmembrane region" description="Helical" evidence="8">
    <location>
        <begin position="30"/>
        <end position="50"/>
    </location>
</feature>
<keyword evidence="7 8" id="KW-0472">Membrane</keyword>
<comment type="similarity">
    <text evidence="2">Belongs to the binding-protein-dependent transport system permease family. FecCD subfamily.</text>
</comment>
<keyword evidence="5 8" id="KW-0812">Transmembrane</keyword>
<protein>
    <recommendedName>
        <fullName evidence="11">Iron ABC transporter permease</fullName>
    </recommendedName>
</protein>
<dbReference type="Pfam" id="PF01032">
    <property type="entry name" value="FecCD"/>
    <property type="match status" value="1"/>
</dbReference>
<dbReference type="Proteomes" id="UP000220900">
    <property type="component" value="Unassembled WGS sequence"/>
</dbReference>
<feature type="transmembrane region" description="Helical" evidence="8">
    <location>
        <begin position="83"/>
        <end position="103"/>
    </location>
</feature>